<dbReference type="PANTHER" id="PTHR33766:SF2">
    <property type="entry name" value="PROTEIN FAM181B"/>
    <property type="match status" value="1"/>
</dbReference>
<comment type="caution">
    <text evidence="2">The sequence shown here is derived from an EMBL/GenBank/DDBJ whole genome shotgun (WGS) entry which is preliminary data.</text>
</comment>
<dbReference type="Proteomes" id="UP000549394">
    <property type="component" value="Unassembled WGS sequence"/>
</dbReference>
<feature type="region of interest" description="Disordered" evidence="1">
    <location>
        <begin position="24"/>
        <end position="83"/>
    </location>
</feature>
<reference evidence="2 3" key="1">
    <citation type="submission" date="2020-08" db="EMBL/GenBank/DDBJ databases">
        <authorList>
            <person name="Hejnol A."/>
        </authorList>
    </citation>
    <scope>NUCLEOTIDE SEQUENCE [LARGE SCALE GENOMIC DNA]</scope>
</reference>
<sequence length="249" mass="28356">MAETDAAQLLSFVDNLKITLDKRQTRSKRRVNHRKYIEKQLRKKGTAGIDGKGEQNDTSSSVAAVRQPKSVKRKQDERKGVSKQVKSLDALFDPRTLHEKCCADQSKRVPLRKRKLPASFFTEPTSSPEQNCYYNLPPSHHYQSLSSGPNVHSQSQPVSQQVTSMATTAPLTPCAYQNWTTPIQQQQQQQQQYIPLQEENYQVPLQEEYSPYCNYPQPDCNQLPTFPQAFSPPTLDWSAPSSCLTAYMF</sequence>
<name>A0A7I8VKG0_9ANNE</name>
<protein>
    <submittedName>
        <fullName evidence="2">Uncharacterized protein</fullName>
    </submittedName>
</protein>
<dbReference type="Gene3D" id="6.20.430.10">
    <property type="match status" value="1"/>
</dbReference>
<dbReference type="Pfam" id="PF15238">
    <property type="entry name" value="TEADIR3"/>
    <property type="match status" value="1"/>
</dbReference>
<evidence type="ECO:0000256" key="1">
    <source>
        <dbReference type="SAM" id="MobiDB-lite"/>
    </source>
</evidence>
<feature type="compositionally biased region" description="Basic residues" evidence="1">
    <location>
        <begin position="25"/>
        <end position="34"/>
    </location>
</feature>
<accession>A0A7I8VKG0</accession>
<dbReference type="EMBL" id="CAJFCJ010000006">
    <property type="protein sequence ID" value="CAD5116771.1"/>
    <property type="molecule type" value="Genomic_DNA"/>
</dbReference>
<evidence type="ECO:0000313" key="2">
    <source>
        <dbReference type="EMBL" id="CAD5116771.1"/>
    </source>
</evidence>
<gene>
    <name evidence="2" type="ORF">DGYR_LOCUS5365</name>
</gene>
<organism evidence="2 3">
    <name type="scientific">Dimorphilus gyrociliatus</name>
    <dbReference type="NCBI Taxonomy" id="2664684"/>
    <lineage>
        <taxon>Eukaryota</taxon>
        <taxon>Metazoa</taxon>
        <taxon>Spiralia</taxon>
        <taxon>Lophotrochozoa</taxon>
        <taxon>Annelida</taxon>
        <taxon>Polychaeta</taxon>
        <taxon>Polychaeta incertae sedis</taxon>
        <taxon>Dinophilidae</taxon>
        <taxon>Dimorphilus</taxon>
    </lineage>
</organism>
<dbReference type="InterPro" id="IPR029359">
    <property type="entry name" value="FAM181"/>
</dbReference>
<evidence type="ECO:0000313" key="3">
    <source>
        <dbReference type="Proteomes" id="UP000549394"/>
    </source>
</evidence>
<dbReference type="PANTHER" id="PTHR33766">
    <property type="entry name" value="PROTEIN FAM181B"/>
    <property type="match status" value="1"/>
</dbReference>
<dbReference type="OrthoDB" id="5981837at2759"/>
<dbReference type="AlphaFoldDB" id="A0A7I8VKG0"/>
<proteinExistence type="predicted"/>
<dbReference type="InterPro" id="IPR053819">
    <property type="entry name" value="TEADIR3_omega_loop"/>
</dbReference>
<keyword evidence="3" id="KW-1185">Reference proteome</keyword>